<evidence type="ECO:0000256" key="3">
    <source>
        <dbReference type="ARBA" id="ARBA00022692"/>
    </source>
</evidence>
<dbReference type="Pfam" id="PF02706">
    <property type="entry name" value="Wzz"/>
    <property type="match status" value="1"/>
</dbReference>
<dbReference type="Proteomes" id="UP001253545">
    <property type="component" value="Unassembled WGS sequence"/>
</dbReference>
<keyword evidence="2" id="KW-1003">Cell membrane</keyword>
<comment type="caution">
    <text evidence="8">The sequence shown here is derived from an EMBL/GenBank/DDBJ whole genome shotgun (WGS) entry which is preliminary data.</text>
</comment>
<accession>A0ABU2ZNN3</accession>
<sequence length="303" mass="33979">MQSSLLKADEITLSQMLSILLRKKWWIIVVSFISAVVSIYYALSIPNFYRSEGVYSISQGTGGAGGLASQYGGLAAIAGINLNAGKSNEIDQAIALVKSWSFSETFITNHALKPYVMGIYKWDEDSREIIWDSDVFDNHSKTWVRETPPGVPAEPSSFESHKKFQKFLDVSHDTKTGLIKVSVEHYSPEIAAELVSKLVRDLNSHFQERDIDDAQRNINYLQQKISETNIADMRAVFYGMIEDQTQALMLAEVADEYMLKTVIAPKIAEERSKPNRALIVIALTVLGSLVSIFVILIMLFFKK</sequence>
<dbReference type="InterPro" id="IPR003856">
    <property type="entry name" value="LPS_length_determ_N"/>
</dbReference>
<organism evidence="8 9">
    <name type="scientific">Glaciecola petra</name>
    <dbReference type="NCBI Taxonomy" id="3075602"/>
    <lineage>
        <taxon>Bacteria</taxon>
        <taxon>Pseudomonadati</taxon>
        <taxon>Pseudomonadota</taxon>
        <taxon>Gammaproteobacteria</taxon>
        <taxon>Alteromonadales</taxon>
        <taxon>Alteromonadaceae</taxon>
        <taxon>Glaciecola</taxon>
    </lineage>
</organism>
<dbReference type="EMBL" id="JAVRHX010000001">
    <property type="protein sequence ID" value="MDT0593663.1"/>
    <property type="molecule type" value="Genomic_DNA"/>
</dbReference>
<name>A0ABU2ZNN3_9ALTE</name>
<feature type="domain" description="Polysaccharide chain length determinant N-terminal" evidence="7">
    <location>
        <begin position="9"/>
        <end position="54"/>
    </location>
</feature>
<evidence type="ECO:0000259" key="7">
    <source>
        <dbReference type="Pfam" id="PF02706"/>
    </source>
</evidence>
<keyword evidence="3 6" id="KW-0812">Transmembrane</keyword>
<evidence type="ECO:0000256" key="2">
    <source>
        <dbReference type="ARBA" id="ARBA00022475"/>
    </source>
</evidence>
<evidence type="ECO:0000313" key="9">
    <source>
        <dbReference type="Proteomes" id="UP001253545"/>
    </source>
</evidence>
<reference evidence="8 9" key="1">
    <citation type="submission" date="2023-09" db="EMBL/GenBank/DDBJ databases">
        <authorList>
            <person name="Rey-Velasco X."/>
        </authorList>
    </citation>
    <scope>NUCLEOTIDE SEQUENCE [LARGE SCALE GENOMIC DNA]</scope>
    <source>
        <strain evidence="8 9">P117</strain>
    </source>
</reference>
<evidence type="ECO:0000313" key="8">
    <source>
        <dbReference type="EMBL" id="MDT0593663.1"/>
    </source>
</evidence>
<dbReference type="PANTHER" id="PTHR32309:SF13">
    <property type="entry name" value="FERRIC ENTEROBACTIN TRANSPORT PROTEIN FEPE"/>
    <property type="match status" value="1"/>
</dbReference>
<evidence type="ECO:0000256" key="1">
    <source>
        <dbReference type="ARBA" id="ARBA00004651"/>
    </source>
</evidence>
<evidence type="ECO:0000256" key="6">
    <source>
        <dbReference type="SAM" id="Phobius"/>
    </source>
</evidence>
<dbReference type="RefSeq" id="WP_311367168.1">
    <property type="nucleotide sequence ID" value="NZ_JAVRHX010000001.1"/>
</dbReference>
<comment type="subcellular location">
    <subcellularLocation>
        <location evidence="1">Cell membrane</location>
        <topology evidence="1">Multi-pass membrane protein</topology>
    </subcellularLocation>
</comment>
<protein>
    <submittedName>
        <fullName evidence="8">Wzz/FepE/Etk N-terminal domain-containing protein</fullName>
    </submittedName>
</protein>
<evidence type="ECO:0000256" key="4">
    <source>
        <dbReference type="ARBA" id="ARBA00022989"/>
    </source>
</evidence>
<keyword evidence="5 6" id="KW-0472">Membrane</keyword>
<keyword evidence="9" id="KW-1185">Reference proteome</keyword>
<keyword evidence="4 6" id="KW-1133">Transmembrane helix</keyword>
<feature type="transmembrane region" description="Helical" evidence="6">
    <location>
        <begin position="277"/>
        <end position="301"/>
    </location>
</feature>
<feature type="transmembrane region" description="Helical" evidence="6">
    <location>
        <begin position="25"/>
        <end position="43"/>
    </location>
</feature>
<dbReference type="PANTHER" id="PTHR32309">
    <property type="entry name" value="TYROSINE-PROTEIN KINASE"/>
    <property type="match status" value="1"/>
</dbReference>
<gene>
    <name evidence="8" type="ORF">RM552_02250</name>
</gene>
<dbReference type="InterPro" id="IPR050445">
    <property type="entry name" value="Bact_polysacc_biosynth/exp"/>
</dbReference>
<proteinExistence type="predicted"/>
<evidence type="ECO:0000256" key="5">
    <source>
        <dbReference type="ARBA" id="ARBA00023136"/>
    </source>
</evidence>